<sequence>MKQLAALSALPIAATLIAFPAQAAERPGCPTPAKSEAKRSYNSKTDTPPRGATAIKGVRVGHLPKGFTSGGVVVNKHDGLTEYGYQWTDNRSDVDSKRRLLWVRVMCWPAAKKLAQLKNAPFDLGVFSGDTKVAKLGGRKVLTQEADGALGTGRYAGWVERPGVVVTVLTSAPLVPELGKVISSIKL</sequence>
<dbReference type="EMBL" id="JBHSPA010000093">
    <property type="protein sequence ID" value="MFC5833384.1"/>
    <property type="molecule type" value="Genomic_DNA"/>
</dbReference>
<accession>A0ABW1D7S8</accession>
<organism evidence="3 4">
    <name type="scientific">Nonomuraea insulae</name>
    <dbReference type="NCBI Taxonomy" id="1616787"/>
    <lineage>
        <taxon>Bacteria</taxon>
        <taxon>Bacillati</taxon>
        <taxon>Actinomycetota</taxon>
        <taxon>Actinomycetes</taxon>
        <taxon>Streptosporangiales</taxon>
        <taxon>Streptosporangiaceae</taxon>
        <taxon>Nonomuraea</taxon>
    </lineage>
</organism>
<comment type="caution">
    <text evidence="3">The sequence shown here is derived from an EMBL/GenBank/DDBJ whole genome shotgun (WGS) entry which is preliminary data.</text>
</comment>
<feature type="region of interest" description="Disordered" evidence="1">
    <location>
        <begin position="25"/>
        <end position="53"/>
    </location>
</feature>
<feature type="signal peptide" evidence="2">
    <location>
        <begin position="1"/>
        <end position="23"/>
    </location>
</feature>
<name>A0ABW1D7S8_9ACTN</name>
<keyword evidence="2" id="KW-0732">Signal</keyword>
<keyword evidence="4" id="KW-1185">Reference proteome</keyword>
<dbReference type="RefSeq" id="WP_379522811.1">
    <property type="nucleotide sequence ID" value="NZ_JBHSPA010000093.1"/>
</dbReference>
<proteinExistence type="predicted"/>
<evidence type="ECO:0000313" key="4">
    <source>
        <dbReference type="Proteomes" id="UP001596058"/>
    </source>
</evidence>
<dbReference type="Proteomes" id="UP001596058">
    <property type="component" value="Unassembled WGS sequence"/>
</dbReference>
<gene>
    <name evidence="3" type="ORF">ACFPZ3_56855</name>
</gene>
<reference evidence="4" key="1">
    <citation type="journal article" date="2019" name="Int. J. Syst. Evol. Microbiol.">
        <title>The Global Catalogue of Microorganisms (GCM) 10K type strain sequencing project: providing services to taxonomists for standard genome sequencing and annotation.</title>
        <authorList>
            <consortium name="The Broad Institute Genomics Platform"/>
            <consortium name="The Broad Institute Genome Sequencing Center for Infectious Disease"/>
            <person name="Wu L."/>
            <person name="Ma J."/>
        </authorList>
    </citation>
    <scope>NUCLEOTIDE SEQUENCE [LARGE SCALE GENOMIC DNA]</scope>
    <source>
        <strain evidence="4">CCUG 53903</strain>
    </source>
</reference>
<evidence type="ECO:0000256" key="1">
    <source>
        <dbReference type="SAM" id="MobiDB-lite"/>
    </source>
</evidence>
<feature type="chain" id="PRO_5046714165" evidence="2">
    <location>
        <begin position="24"/>
        <end position="187"/>
    </location>
</feature>
<evidence type="ECO:0000256" key="2">
    <source>
        <dbReference type="SAM" id="SignalP"/>
    </source>
</evidence>
<evidence type="ECO:0000313" key="3">
    <source>
        <dbReference type="EMBL" id="MFC5833384.1"/>
    </source>
</evidence>
<protein>
    <submittedName>
        <fullName evidence="3">Uncharacterized protein</fullName>
    </submittedName>
</protein>